<evidence type="ECO:0000256" key="3">
    <source>
        <dbReference type="ARBA" id="ARBA00022692"/>
    </source>
</evidence>
<dbReference type="RefSeq" id="WP_090480717.1">
    <property type="nucleotide sequence ID" value="NZ_FOWZ01000003.1"/>
</dbReference>
<evidence type="ECO:0000256" key="1">
    <source>
        <dbReference type="ARBA" id="ARBA00004651"/>
    </source>
</evidence>
<feature type="transmembrane region" description="Helical" evidence="6">
    <location>
        <begin position="62"/>
        <end position="81"/>
    </location>
</feature>
<keyword evidence="4 6" id="KW-1133">Transmembrane helix</keyword>
<comment type="subcellular location">
    <subcellularLocation>
        <location evidence="1">Cell membrane</location>
        <topology evidence="1">Multi-pass membrane protein</topology>
    </subcellularLocation>
</comment>
<dbReference type="PANTHER" id="PTHR36506:SF1">
    <property type="entry name" value="PREFLAGELLIN PEPTIDASE"/>
    <property type="match status" value="1"/>
</dbReference>
<dbReference type="EMBL" id="FOWZ01000003">
    <property type="protein sequence ID" value="SFP22516.1"/>
    <property type="molecule type" value="Genomic_DNA"/>
</dbReference>
<evidence type="ECO:0000256" key="4">
    <source>
        <dbReference type="ARBA" id="ARBA00022989"/>
    </source>
</evidence>
<gene>
    <name evidence="8" type="ORF">SAMN04488060_1937</name>
</gene>
<keyword evidence="3 6" id="KW-0812">Transmembrane</keyword>
<evidence type="ECO:0000313" key="8">
    <source>
        <dbReference type="EMBL" id="SFP22516.1"/>
    </source>
</evidence>
<proteinExistence type="predicted"/>
<accession>A0A1I5NMG8</accession>
<evidence type="ECO:0000259" key="7">
    <source>
        <dbReference type="Pfam" id="PF01478"/>
    </source>
</evidence>
<feature type="transmembrane region" description="Helical" evidence="6">
    <location>
        <begin position="5"/>
        <end position="23"/>
    </location>
</feature>
<protein>
    <submittedName>
        <fullName evidence="8">Prepilin peptidase CpaA</fullName>
    </submittedName>
</protein>
<dbReference type="OrthoDB" id="5329005at2"/>
<keyword evidence="2" id="KW-1003">Cell membrane</keyword>
<feature type="domain" description="Prepilin type IV endopeptidase peptidase" evidence="7">
    <location>
        <begin position="14"/>
        <end position="116"/>
    </location>
</feature>
<feature type="transmembrane region" description="Helical" evidence="6">
    <location>
        <begin position="176"/>
        <end position="197"/>
    </location>
</feature>
<evidence type="ECO:0000256" key="5">
    <source>
        <dbReference type="ARBA" id="ARBA00023136"/>
    </source>
</evidence>
<evidence type="ECO:0000256" key="2">
    <source>
        <dbReference type="ARBA" id="ARBA00022475"/>
    </source>
</evidence>
<keyword evidence="9" id="KW-1185">Reference proteome</keyword>
<evidence type="ECO:0000256" key="6">
    <source>
        <dbReference type="SAM" id="Phobius"/>
    </source>
</evidence>
<dbReference type="Pfam" id="PF01478">
    <property type="entry name" value="Peptidase_A24"/>
    <property type="match status" value="1"/>
</dbReference>
<evidence type="ECO:0000313" key="9">
    <source>
        <dbReference type="Proteomes" id="UP000199331"/>
    </source>
</evidence>
<dbReference type="PANTHER" id="PTHR36506">
    <property type="entry name" value="PREFLAGELLIN PEPTIDASE"/>
    <property type="match status" value="1"/>
</dbReference>
<name>A0A1I5NMG8_9SPHN</name>
<organism evidence="8 9">
    <name type="scientific">Qipengyuania nanhaisediminis</name>
    <dbReference type="NCBI Taxonomy" id="604088"/>
    <lineage>
        <taxon>Bacteria</taxon>
        <taxon>Pseudomonadati</taxon>
        <taxon>Pseudomonadota</taxon>
        <taxon>Alphaproteobacteria</taxon>
        <taxon>Sphingomonadales</taxon>
        <taxon>Erythrobacteraceae</taxon>
        <taxon>Qipengyuania</taxon>
    </lineage>
</organism>
<keyword evidence="5 6" id="KW-0472">Membrane</keyword>
<feature type="transmembrane region" description="Helical" evidence="6">
    <location>
        <begin position="209"/>
        <end position="231"/>
    </location>
</feature>
<dbReference type="AlphaFoldDB" id="A0A1I5NMG8"/>
<sequence length="237" mass="24761">MHDQIFTYVLLAGLAIGLLWAAFTDLRSRTIGNRLNIAIAAGAPLFWWATGLDLWPGVAMQFGLAAATFAVCCLFFALRQMGGGDVKLLTALALWFPPTNFVVLVIIMAMAGWVLTLAMGMWGVAHSRVVGGKPVRDTVLLGAFTLVAANFASAVLGGPKLAIPSAIIEPLAANGATSILVALVPVAILAFVTLASIKIIRRHDQQPRIPYGLAIAVAGLWVAGGGFVTQISEAGIG</sequence>
<reference evidence="9" key="1">
    <citation type="submission" date="2016-10" db="EMBL/GenBank/DDBJ databases">
        <authorList>
            <person name="Varghese N."/>
            <person name="Submissions S."/>
        </authorList>
    </citation>
    <scope>NUCLEOTIDE SEQUENCE [LARGE SCALE GENOMIC DNA]</scope>
    <source>
        <strain evidence="9">CGMCC 1.7715</strain>
    </source>
</reference>
<dbReference type="Proteomes" id="UP000199331">
    <property type="component" value="Unassembled WGS sequence"/>
</dbReference>
<dbReference type="GO" id="GO:0004190">
    <property type="term" value="F:aspartic-type endopeptidase activity"/>
    <property type="evidence" value="ECO:0007669"/>
    <property type="project" value="InterPro"/>
</dbReference>
<feature type="transmembrane region" description="Helical" evidence="6">
    <location>
        <begin position="101"/>
        <end position="125"/>
    </location>
</feature>
<dbReference type="Gene3D" id="1.20.120.1220">
    <property type="match status" value="1"/>
</dbReference>
<dbReference type="InterPro" id="IPR000045">
    <property type="entry name" value="Prepilin_IV_endopep_pep"/>
</dbReference>
<dbReference type="InterPro" id="IPR052218">
    <property type="entry name" value="Preflagellin_Peptidase"/>
</dbReference>
<dbReference type="GO" id="GO:0005886">
    <property type="term" value="C:plasma membrane"/>
    <property type="evidence" value="ECO:0007669"/>
    <property type="project" value="UniProtKB-SubCell"/>
</dbReference>
<feature type="transmembrane region" description="Helical" evidence="6">
    <location>
        <begin position="35"/>
        <end position="55"/>
    </location>
</feature>
<dbReference type="STRING" id="604088.SAMN04488060_1937"/>